<feature type="signal peptide" evidence="1">
    <location>
        <begin position="1"/>
        <end position="24"/>
    </location>
</feature>
<accession>M2WRP9</accession>
<dbReference type="OrthoDB" id="10355370at2759"/>
<keyword evidence="1" id="KW-0732">Signal</keyword>
<organism evidence="2 3">
    <name type="scientific">Galdieria sulphuraria</name>
    <name type="common">Red alga</name>
    <dbReference type="NCBI Taxonomy" id="130081"/>
    <lineage>
        <taxon>Eukaryota</taxon>
        <taxon>Rhodophyta</taxon>
        <taxon>Bangiophyceae</taxon>
        <taxon>Galdieriales</taxon>
        <taxon>Galdieriaceae</taxon>
        <taxon>Galdieria</taxon>
    </lineage>
</organism>
<dbReference type="Gramene" id="EME26500">
    <property type="protein sequence ID" value="EME26500"/>
    <property type="gene ID" value="Gasu_59030"/>
</dbReference>
<dbReference type="GeneID" id="17085470"/>
<gene>
    <name evidence="2" type="ORF">Gasu_59030</name>
</gene>
<evidence type="ECO:0000313" key="3">
    <source>
        <dbReference type="Proteomes" id="UP000030680"/>
    </source>
</evidence>
<evidence type="ECO:0000256" key="1">
    <source>
        <dbReference type="SAM" id="SignalP"/>
    </source>
</evidence>
<feature type="chain" id="PRO_5004028971" evidence="1">
    <location>
        <begin position="25"/>
        <end position="96"/>
    </location>
</feature>
<reference evidence="3" key="1">
    <citation type="journal article" date="2013" name="Science">
        <title>Gene transfer from bacteria and archaea facilitated evolution of an extremophilic eukaryote.</title>
        <authorList>
            <person name="Schonknecht G."/>
            <person name="Chen W.H."/>
            <person name="Ternes C.M."/>
            <person name="Barbier G.G."/>
            <person name="Shrestha R.P."/>
            <person name="Stanke M."/>
            <person name="Brautigam A."/>
            <person name="Baker B.J."/>
            <person name="Banfield J.F."/>
            <person name="Garavito R.M."/>
            <person name="Carr K."/>
            <person name="Wilkerson C."/>
            <person name="Rensing S.A."/>
            <person name="Gagneul D."/>
            <person name="Dickenson N.E."/>
            <person name="Oesterhelt C."/>
            <person name="Lercher M.J."/>
            <person name="Weber A.P."/>
        </authorList>
    </citation>
    <scope>NUCLEOTIDE SEQUENCE [LARGE SCALE GENOMIC DNA]</scope>
    <source>
        <strain evidence="3">074W</strain>
    </source>
</reference>
<dbReference type="AlphaFoldDB" id="M2WRP9"/>
<dbReference type="KEGG" id="gsl:Gasu_59030"/>
<protein>
    <submittedName>
        <fullName evidence="2">Uncharacterized protein</fullName>
    </submittedName>
</protein>
<dbReference type="RefSeq" id="XP_005703020.1">
    <property type="nucleotide sequence ID" value="XM_005702963.1"/>
</dbReference>
<sequence>MSFKKHTFFLFLLCCFFFWNFVECEKENAEEAHNTPSSFILRVPIVLTLTDHLQIEIPLITEAPEPTDIPVLIPVSQLPNATGVPNNIPFPVEYNL</sequence>
<keyword evidence="3" id="KW-1185">Reference proteome</keyword>
<evidence type="ECO:0000313" key="2">
    <source>
        <dbReference type="EMBL" id="EME26500.1"/>
    </source>
</evidence>
<name>M2WRP9_GALSU</name>
<dbReference type="Proteomes" id="UP000030680">
    <property type="component" value="Unassembled WGS sequence"/>
</dbReference>
<proteinExistence type="predicted"/>
<dbReference type="EMBL" id="KB454548">
    <property type="protein sequence ID" value="EME26500.1"/>
    <property type="molecule type" value="Genomic_DNA"/>
</dbReference>